<feature type="chain" id="PRO_5040718568" evidence="1">
    <location>
        <begin position="22"/>
        <end position="320"/>
    </location>
</feature>
<reference evidence="3" key="1">
    <citation type="submission" date="2023-02" db="EMBL/GenBank/DDBJ databases">
        <title>Tahibacter soli sp. nov. isolated from soil.</title>
        <authorList>
            <person name="Baek J.H."/>
            <person name="Lee J.K."/>
            <person name="Choi D.G."/>
            <person name="Jeon C.O."/>
        </authorList>
    </citation>
    <scope>NUCLEOTIDE SEQUENCE</scope>
    <source>
        <strain evidence="3">BL</strain>
    </source>
</reference>
<gene>
    <name evidence="3" type="ORF">OD750_017310</name>
</gene>
<evidence type="ECO:0000313" key="3">
    <source>
        <dbReference type="EMBL" id="MDC8014307.1"/>
    </source>
</evidence>
<proteinExistence type="predicted"/>
<dbReference type="SUPFAM" id="SSF50156">
    <property type="entry name" value="PDZ domain-like"/>
    <property type="match status" value="1"/>
</dbReference>
<dbReference type="Gene3D" id="2.30.42.10">
    <property type="match status" value="1"/>
</dbReference>
<sequence>MFNFRPLAMLIAATLPAAANAQSPEVEQRVREEVQLVLVRMIESGAFAGTASDEIAFTLDEPAQRVTNLGLLVDSASAERAKDGLRVLGVTPRSTAQRMGVRAGDVVTAVNGVPLANLGADANGHALAARTLRSSVDALPDGTKLEFALVRDGKPLAVSAPLASVTLPPIHLKVGRDELVADTGSGALRPARAPRDENAGSTADGCGYLNVFDVAPRQDKLYGMRLLSVDGRLPGPTGAHQYKVPAGTHELNIAELIDPKQLSFNSRQRERHANKTLTVTVAPNTTYYLAAKLNPDARSGWTDGSYWEPVVWRETPQDCR</sequence>
<evidence type="ECO:0000256" key="1">
    <source>
        <dbReference type="SAM" id="SignalP"/>
    </source>
</evidence>
<keyword evidence="1" id="KW-0732">Signal</keyword>
<dbReference type="AlphaFoldDB" id="A0A9X4BKI8"/>
<feature type="signal peptide" evidence="1">
    <location>
        <begin position="1"/>
        <end position="21"/>
    </location>
</feature>
<dbReference type="InterPro" id="IPR001478">
    <property type="entry name" value="PDZ"/>
</dbReference>
<name>A0A9X4BKI8_9GAMM</name>
<organism evidence="3 4">
    <name type="scientific">Tahibacter soli</name>
    <dbReference type="NCBI Taxonomy" id="2983605"/>
    <lineage>
        <taxon>Bacteria</taxon>
        <taxon>Pseudomonadati</taxon>
        <taxon>Pseudomonadota</taxon>
        <taxon>Gammaproteobacteria</taxon>
        <taxon>Lysobacterales</taxon>
        <taxon>Rhodanobacteraceae</taxon>
        <taxon>Tahibacter</taxon>
    </lineage>
</organism>
<dbReference type="InterPro" id="IPR036034">
    <property type="entry name" value="PDZ_sf"/>
</dbReference>
<dbReference type="Proteomes" id="UP001139971">
    <property type="component" value="Unassembled WGS sequence"/>
</dbReference>
<dbReference type="Pfam" id="PF17820">
    <property type="entry name" value="PDZ_6"/>
    <property type="match status" value="1"/>
</dbReference>
<accession>A0A9X4BKI8</accession>
<evidence type="ECO:0000313" key="4">
    <source>
        <dbReference type="Proteomes" id="UP001139971"/>
    </source>
</evidence>
<feature type="domain" description="PDZ" evidence="2">
    <location>
        <begin position="56"/>
        <end position="118"/>
    </location>
</feature>
<protein>
    <submittedName>
        <fullName evidence="3">PDZ domain-containing protein</fullName>
    </submittedName>
</protein>
<dbReference type="InterPro" id="IPR041489">
    <property type="entry name" value="PDZ_6"/>
</dbReference>
<comment type="caution">
    <text evidence="3">The sequence shown here is derived from an EMBL/GenBank/DDBJ whole genome shotgun (WGS) entry which is preliminary data.</text>
</comment>
<dbReference type="EMBL" id="JAOVZO020000018">
    <property type="protein sequence ID" value="MDC8014307.1"/>
    <property type="molecule type" value="Genomic_DNA"/>
</dbReference>
<dbReference type="PROSITE" id="PS50106">
    <property type="entry name" value="PDZ"/>
    <property type="match status" value="1"/>
</dbReference>
<keyword evidence="4" id="KW-1185">Reference proteome</keyword>
<evidence type="ECO:0000259" key="2">
    <source>
        <dbReference type="PROSITE" id="PS50106"/>
    </source>
</evidence>
<dbReference type="RefSeq" id="WP_263541943.1">
    <property type="nucleotide sequence ID" value="NZ_JAOVZO020000018.1"/>
</dbReference>